<dbReference type="STRING" id="887898.HMPREF0551_2276"/>
<keyword evidence="1" id="KW-0472">Membrane</keyword>
<dbReference type="EMBL" id="AEQP01000022">
    <property type="protein sequence ID" value="EFV94161.1"/>
    <property type="molecule type" value="Genomic_DNA"/>
</dbReference>
<comment type="caution">
    <text evidence="2">The sequence shown here is derived from an EMBL/GenBank/DDBJ whole genome shotgun (WGS) entry which is preliminary data.</text>
</comment>
<keyword evidence="3" id="KW-1185">Reference proteome</keyword>
<dbReference type="AlphaFoldDB" id="E7S012"/>
<evidence type="ECO:0000256" key="1">
    <source>
        <dbReference type="SAM" id="Phobius"/>
    </source>
</evidence>
<protein>
    <recommendedName>
        <fullName evidence="4">Copper resistance protein D domain-containing protein</fullName>
    </recommendedName>
</protein>
<feature type="transmembrane region" description="Helical" evidence="1">
    <location>
        <begin position="6"/>
        <end position="28"/>
    </location>
</feature>
<evidence type="ECO:0000313" key="3">
    <source>
        <dbReference type="Proteomes" id="UP000011021"/>
    </source>
</evidence>
<organism evidence="2 3">
    <name type="scientific">Lautropia mirabilis ATCC 51599</name>
    <dbReference type="NCBI Taxonomy" id="887898"/>
    <lineage>
        <taxon>Bacteria</taxon>
        <taxon>Pseudomonadati</taxon>
        <taxon>Pseudomonadota</taxon>
        <taxon>Betaproteobacteria</taxon>
        <taxon>Burkholderiales</taxon>
        <taxon>Burkholderiaceae</taxon>
        <taxon>Lautropia</taxon>
    </lineage>
</organism>
<feature type="transmembrane region" description="Helical" evidence="1">
    <location>
        <begin position="80"/>
        <end position="105"/>
    </location>
</feature>
<dbReference type="Pfam" id="PF09980">
    <property type="entry name" value="DUF2214"/>
    <property type="match status" value="1"/>
</dbReference>
<accession>E7S012</accession>
<dbReference type="eggNOG" id="COG3556">
    <property type="taxonomic scope" value="Bacteria"/>
</dbReference>
<dbReference type="Proteomes" id="UP000011021">
    <property type="component" value="Unassembled WGS sequence"/>
</dbReference>
<reference evidence="2 3" key="1">
    <citation type="submission" date="2010-12" db="EMBL/GenBank/DDBJ databases">
        <authorList>
            <person name="Muzny D."/>
            <person name="Qin X."/>
            <person name="Deng J."/>
            <person name="Jiang H."/>
            <person name="Liu Y."/>
            <person name="Qu J."/>
            <person name="Song X.-Z."/>
            <person name="Zhang L."/>
            <person name="Thornton R."/>
            <person name="Coyle M."/>
            <person name="Francisco L."/>
            <person name="Jackson L."/>
            <person name="Javaid M."/>
            <person name="Korchina V."/>
            <person name="Kovar C."/>
            <person name="Mata R."/>
            <person name="Mathew T."/>
            <person name="Ngo R."/>
            <person name="Nguyen L."/>
            <person name="Nguyen N."/>
            <person name="Okwuonu G."/>
            <person name="Ongeri F."/>
            <person name="Pham C."/>
            <person name="Simmons D."/>
            <person name="Wilczek-Boney K."/>
            <person name="Hale W."/>
            <person name="Jakkamsetti A."/>
            <person name="Pham P."/>
            <person name="Ruth R."/>
            <person name="San Lucas F."/>
            <person name="Warren J."/>
            <person name="Zhang J."/>
            <person name="Zhao Z."/>
            <person name="Zhou C."/>
            <person name="Zhu D."/>
            <person name="Lee S."/>
            <person name="Bess C."/>
            <person name="Blankenburg K."/>
            <person name="Forbes L."/>
            <person name="Fu Q."/>
            <person name="Gubbala S."/>
            <person name="Hirani K."/>
            <person name="Jayaseelan J.C."/>
            <person name="Lara F."/>
            <person name="Munidasa M."/>
            <person name="Palculict T."/>
            <person name="Patil S."/>
            <person name="Pu L.-L."/>
            <person name="Saada N."/>
            <person name="Tang L."/>
            <person name="Weissenberger G."/>
            <person name="Zhu Y."/>
            <person name="Hemphill L."/>
            <person name="Shang Y."/>
            <person name="Youmans B."/>
            <person name="Ayvaz T."/>
            <person name="Ross M."/>
            <person name="Santibanez J."/>
            <person name="Aqrawi P."/>
            <person name="Gross S."/>
            <person name="Joshi V."/>
            <person name="Fowler G."/>
            <person name="Nazareth L."/>
            <person name="Reid J."/>
            <person name="Worley K."/>
            <person name="Petrosino J."/>
            <person name="Highlander S."/>
            <person name="Gibbs R."/>
        </authorList>
    </citation>
    <scope>NUCLEOTIDE SEQUENCE [LARGE SCALE GENOMIC DNA]</scope>
    <source>
        <strain evidence="2 3">ATCC 51599</strain>
    </source>
</reference>
<feature type="transmembrane region" description="Helical" evidence="1">
    <location>
        <begin position="48"/>
        <end position="68"/>
    </location>
</feature>
<proteinExistence type="predicted"/>
<dbReference type="RefSeq" id="WP_005674692.1">
    <property type="nucleotide sequence ID" value="NZ_CP146288.1"/>
</dbReference>
<gene>
    <name evidence="2" type="ORF">HMPREF0551_2276</name>
</gene>
<evidence type="ECO:0000313" key="2">
    <source>
        <dbReference type="EMBL" id="EFV94161.1"/>
    </source>
</evidence>
<keyword evidence="1" id="KW-1133">Transmembrane helix</keyword>
<keyword evidence="1" id="KW-0812">Transmembrane</keyword>
<feature type="transmembrane region" description="Helical" evidence="1">
    <location>
        <begin position="126"/>
        <end position="149"/>
    </location>
</feature>
<name>E7S012_9BURK</name>
<dbReference type="InterPro" id="IPR018706">
    <property type="entry name" value="DUF2214_membrane"/>
</dbReference>
<dbReference type="HOGENOM" id="CLU_092231_2_0_4"/>
<sequence length="154" mass="17331">MLSEALLSYFHLASILAMVVFLTSEGALCRPEWFNEAVLKRLQRVDIIYMICGAMVATSGITRIILGFKGTDWYIAQPMLHIKVLLFLVVGVMSARVSMALQSWLQTWEEKGTLPAEADIRRIRKWIMIEAHIIMVIPLFAVFLSRGLFGADAG</sequence>
<evidence type="ECO:0008006" key="4">
    <source>
        <dbReference type="Google" id="ProtNLM"/>
    </source>
</evidence>